<keyword evidence="2" id="KW-1185">Reference proteome</keyword>
<sequence>MLLAFLEVYCHNLIVSDQYTAHCPFILLEELITLAIESIGGVTLNERFIFAISYGSWRSSTREMPPSLIFTLIKLTILD</sequence>
<name>A0A916NFF1_9BURK</name>
<protein>
    <submittedName>
        <fullName evidence="1">Uncharacterized protein</fullName>
    </submittedName>
</protein>
<evidence type="ECO:0000313" key="1">
    <source>
        <dbReference type="EMBL" id="CAG7598479.1"/>
    </source>
</evidence>
<accession>A0A916NFF1</accession>
<gene>
    <name evidence="1" type="ORF">MYVALT_G_02700</name>
</gene>
<dbReference type="EMBL" id="OU343031">
    <property type="protein sequence ID" value="CAG7598479.1"/>
    <property type="molecule type" value="Genomic_DNA"/>
</dbReference>
<reference evidence="1" key="1">
    <citation type="submission" date="2021-06" db="EMBL/GenBank/DDBJ databases">
        <authorList>
            <person name="Szabo G."/>
        </authorList>
    </citation>
    <scope>NUCLEOTIDE SEQUENCE</scope>
    <source>
        <strain evidence="1">MYVALT</strain>
    </source>
</reference>
<dbReference type="AlphaFoldDB" id="A0A916NFF1"/>
<dbReference type="KEGG" id="vtr:MYVALT_G_02700"/>
<dbReference type="Proteomes" id="UP000693996">
    <property type="component" value="Chromosome"/>
</dbReference>
<proteinExistence type="predicted"/>
<evidence type="ECO:0000313" key="2">
    <source>
        <dbReference type="Proteomes" id="UP000693996"/>
    </source>
</evidence>
<organism evidence="1 2">
    <name type="scientific">Candidatus Vallotiella hemipterorum</name>
    <dbReference type="NCBI Taxonomy" id="1177213"/>
    <lineage>
        <taxon>Bacteria</taxon>
        <taxon>Pseudomonadati</taxon>
        <taxon>Pseudomonadota</taxon>
        <taxon>Betaproteobacteria</taxon>
        <taxon>Burkholderiales</taxon>
        <taxon>Burkholderiaceae</taxon>
        <taxon>Candidatus Vallotiella</taxon>
    </lineage>
</organism>